<dbReference type="PANTHER" id="PTHR30590">
    <property type="entry name" value="INNER MEMBRANE PROTEIN"/>
    <property type="match status" value="1"/>
</dbReference>
<evidence type="ECO:0000313" key="2">
    <source>
        <dbReference type="EMBL" id="SNT29764.1"/>
    </source>
</evidence>
<evidence type="ECO:0000256" key="1">
    <source>
        <dbReference type="SAM" id="Phobius"/>
    </source>
</evidence>
<dbReference type="Proteomes" id="UP000198318">
    <property type="component" value="Unassembled WGS sequence"/>
</dbReference>
<protein>
    <submittedName>
        <fullName evidence="2">Uncharacterized protein</fullName>
    </submittedName>
</protein>
<keyword evidence="1" id="KW-1133">Transmembrane helix</keyword>
<feature type="non-terminal residue" evidence="2">
    <location>
        <position position="238"/>
    </location>
</feature>
<proteinExistence type="predicted"/>
<evidence type="ECO:0000313" key="3">
    <source>
        <dbReference type="Proteomes" id="UP000198318"/>
    </source>
</evidence>
<reference evidence="2 3" key="1">
    <citation type="submission" date="2017-06" db="EMBL/GenBank/DDBJ databases">
        <authorList>
            <person name="Kim H.J."/>
            <person name="Triplett B.A."/>
        </authorList>
    </citation>
    <scope>NUCLEOTIDE SEQUENCE [LARGE SCALE GENOMIC DNA]</scope>
    <source>
        <strain evidence="2 3">DSM 44715</strain>
    </source>
</reference>
<feature type="transmembrane region" description="Helical" evidence="1">
    <location>
        <begin position="62"/>
        <end position="81"/>
    </location>
</feature>
<organism evidence="2 3">
    <name type="scientific">Actinomadura meyerae</name>
    <dbReference type="NCBI Taxonomy" id="240840"/>
    <lineage>
        <taxon>Bacteria</taxon>
        <taxon>Bacillati</taxon>
        <taxon>Actinomycetota</taxon>
        <taxon>Actinomycetes</taxon>
        <taxon>Streptosporangiales</taxon>
        <taxon>Thermomonosporaceae</taxon>
        <taxon>Actinomadura</taxon>
    </lineage>
</organism>
<dbReference type="InterPro" id="IPR052529">
    <property type="entry name" value="Bact_Transport_Assoc"/>
</dbReference>
<dbReference type="EMBL" id="FZOR01000022">
    <property type="protein sequence ID" value="SNT29764.1"/>
    <property type="molecule type" value="Genomic_DNA"/>
</dbReference>
<dbReference type="AlphaFoldDB" id="A0A239LJM4"/>
<feature type="transmembrane region" description="Helical" evidence="1">
    <location>
        <begin position="119"/>
        <end position="141"/>
    </location>
</feature>
<feature type="transmembrane region" description="Helical" evidence="1">
    <location>
        <begin position="87"/>
        <end position="107"/>
    </location>
</feature>
<gene>
    <name evidence="2" type="ORF">SAMN05443665_1022119</name>
</gene>
<keyword evidence="1" id="KW-0472">Membrane</keyword>
<name>A0A239LJM4_9ACTN</name>
<accession>A0A239LJM4</accession>
<keyword evidence="1" id="KW-0812">Transmembrane</keyword>
<keyword evidence="3" id="KW-1185">Reference proteome</keyword>
<feature type="transmembrane region" description="Helical" evidence="1">
    <location>
        <begin position="34"/>
        <end position="50"/>
    </location>
</feature>
<sequence length="238" mass="25466">MGITLANAVPLTGTASPAGGQGHWAYETLLHQRFFPIFSFLFGLSFGLFLDAVQQRTRSPRLLMLARLGFLIPFGALHRVLQPREVLLTYAIVGIAVLLPASFLPGWRTILVLGGAATTAAALTTGGSTLIPGLFLLGFAAKYGEQELLTLPTSSIGAALASIHRWCIEVDLSVFSGGRLSCRPPAGRGDRLVCPAFPRVRFRSGPLGRWITAGQRLSGGAWRVVNNCRQASAQGQLR</sequence>
<dbReference type="PANTHER" id="PTHR30590:SF3">
    <property type="entry name" value="HYPOTHETICAL MEMBRANE SPANNING PROTEIN"/>
    <property type="match status" value="1"/>
</dbReference>